<gene>
    <name evidence="6" type="ORF">GMJLKIPL_4510</name>
</gene>
<evidence type="ECO:0000256" key="1">
    <source>
        <dbReference type="ARBA" id="ARBA00022475"/>
    </source>
</evidence>
<evidence type="ECO:0008006" key="8">
    <source>
        <dbReference type="Google" id="ProtNLM"/>
    </source>
</evidence>
<protein>
    <recommendedName>
        <fullName evidence="8">DUF1656 domain-containing protein</fullName>
    </recommendedName>
</protein>
<reference evidence="6" key="2">
    <citation type="submission" date="2021-08" db="EMBL/GenBank/DDBJ databases">
        <authorList>
            <person name="Tani A."/>
            <person name="Ola A."/>
            <person name="Ogura Y."/>
            <person name="Katsura K."/>
            <person name="Hayashi T."/>
        </authorList>
    </citation>
    <scope>NUCLEOTIDE SEQUENCE</scope>
    <source>
        <strain evidence="6">DSM 17168</strain>
    </source>
</reference>
<keyword evidence="2 5" id="KW-0812">Transmembrane</keyword>
<dbReference type="EMBL" id="BPQQ01000058">
    <property type="protein sequence ID" value="GJE02561.1"/>
    <property type="molecule type" value="Genomic_DNA"/>
</dbReference>
<sequence length="69" mass="7128">MIPLREIDLLGVLVSPFALCIPLAAAGTWGAVAALRRLPAAGRLGHSPLLELALFVGILSSLVLSLGRV</sequence>
<dbReference type="Proteomes" id="UP001055153">
    <property type="component" value="Unassembled WGS sequence"/>
</dbReference>
<evidence type="ECO:0000256" key="4">
    <source>
        <dbReference type="ARBA" id="ARBA00023136"/>
    </source>
</evidence>
<proteinExistence type="predicted"/>
<keyword evidence="1" id="KW-1003">Cell membrane</keyword>
<organism evidence="6 7">
    <name type="scientific">Methylobacterium isbiliense</name>
    <dbReference type="NCBI Taxonomy" id="315478"/>
    <lineage>
        <taxon>Bacteria</taxon>
        <taxon>Pseudomonadati</taxon>
        <taxon>Pseudomonadota</taxon>
        <taxon>Alphaproteobacteria</taxon>
        <taxon>Hyphomicrobiales</taxon>
        <taxon>Methylobacteriaceae</taxon>
        <taxon>Methylobacterium</taxon>
    </lineage>
</organism>
<comment type="caution">
    <text evidence="6">The sequence shown here is derived from an EMBL/GenBank/DDBJ whole genome shotgun (WGS) entry which is preliminary data.</text>
</comment>
<feature type="transmembrane region" description="Helical" evidence="5">
    <location>
        <begin position="49"/>
        <end position="67"/>
    </location>
</feature>
<dbReference type="InterPro" id="IPR012451">
    <property type="entry name" value="DUF1656"/>
</dbReference>
<reference evidence="6" key="1">
    <citation type="journal article" date="2021" name="Front. Microbiol.">
        <title>Comprehensive Comparative Genomics and Phenotyping of Methylobacterium Species.</title>
        <authorList>
            <person name="Alessa O."/>
            <person name="Ogura Y."/>
            <person name="Fujitani Y."/>
            <person name="Takami H."/>
            <person name="Hayashi T."/>
            <person name="Sahin N."/>
            <person name="Tani A."/>
        </authorList>
    </citation>
    <scope>NUCLEOTIDE SEQUENCE</scope>
    <source>
        <strain evidence="6">DSM 17168</strain>
    </source>
</reference>
<evidence type="ECO:0000256" key="2">
    <source>
        <dbReference type="ARBA" id="ARBA00022692"/>
    </source>
</evidence>
<dbReference type="RefSeq" id="WP_238239136.1">
    <property type="nucleotide sequence ID" value="NZ_BPQQ01000058.1"/>
</dbReference>
<keyword evidence="7" id="KW-1185">Reference proteome</keyword>
<dbReference type="Pfam" id="PF07869">
    <property type="entry name" value="DUF1656"/>
    <property type="match status" value="1"/>
</dbReference>
<evidence type="ECO:0000256" key="3">
    <source>
        <dbReference type="ARBA" id="ARBA00022989"/>
    </source>
</evidence>
<evidence type="ECO:0000313" key="7">
    <source>
        <dbReference type="Proteomes" id="UP001055153"/>
    </source>
</evidence>
<keyword evidence="4 5" id="KW-0472">Membrane</keyword>
<name>A0ABQ4SH57_9HYPH</name>
<evidence type="ECO:0000256" key="5">
    <source>
        <dbReference type="SAM" id="Phobius"/>
    </source>
</evidence>
<accession>A0ABQ4SH57</accession>
<evidence type="ECO:0000313" key="6">
    <source>
        <dbReference type="EMBL" id="GJE02561.1"/>
    </source>
</evidence>
<keyword evidence="3 5" id="KW-1133">Transmembrane helix</keyword>